<dbReference type="GO" id="GO:0005524">
    <property type="term" value="F:ATP binding"/>
    <property type="evidence" value="ECO:0007669"/>
    <property type="project" value="UniProtKB-KW"/>
</dbReference>
<feature type="domain" description="Methionyl/Valyl/Leucyl/Isoleucyl-tRNA synthetase anticodon-binding" evidence="10">
    <location>
        <begin position="237"/>
        <end position="343"/>
    </location>
</feature>
<dbReference type="Gene3D" id="3.10.20.590">
    <property type="match status" value="1"/>
</dbReference>
<keyword evidence="7" id="KW-0030">Aminoacyl-tRNA synthetase</keyword>
<evidence type="ECO:0000256" key="4">
    <source>
        <dbReference type="ARBA" id="ARBA00022741"/>
    </source>
</evidence>
<organism evidence="11">
    <name type="scientific">candidate division CPR3 bacterium</name>
    <dbReference type="NCBI Taxonomy" id="2268181"/>
    <lineage>
        <taxon>Bacteria</taxon>
        <taxon>Bacteria division CPR3</taxon>
    </lineage>
</organism>
<comment type="similarity">
    <text evidence="1">Belongs to the class-I aminoacyl-tRNA synthetase family.</text>
</comment>
<dbReference type="PANTHER" id="PTHR43740">
    <property type="entry name" value="LEUCYL-TRNA SYNTHETASE"/>
    <property type="match status" value="1"/>
</dbReference>
<dbReference type="EMBL" id="DRHL01000051">
    <property type="protein sequence ID" value="HEB13529.1"/>
    <property type="molecule type" value="Genomic_DNA"/>
</dbReference>
<dbReference type="PRINTS" id="PR00985">
    <property type="entry name" value="TRNASYNTHLEU"/>
</dbReference>
<dbReference type="GO" id="GO:0006429">
    <property type="term" value="P:leucyl-tRNA aminoacylation"/>
    <property type="evidence" value="ECO:0007669"/>
    <property type="project" value="InterPro"/>
</dbReference>
<keyword evidence="6" id="KW-0648">Protein biosynthesis</keyword>
<dbReference type="Pfam" id="PF00133">
    <property type="entry name" value="tRNA-synt_1"/>
    <property type="match status" value="1"/>
</dbReference>
<dbReference type="PANTHER" id="PTHR43740:SF2">
    <property type="entry name" value="LEUCINE--TRNA LIGASE, MITOCHONDRIAL"/>
    <property type="match status" value="1"/>
</dbReference>
<evidence type="ECO:0000256" key="7">
    <source>
        <dbReference type="ARBA" id="ARBA00023146"/>
    </source>
</evidence>
<comment type="caution">
    <text evidence="11">The sequence shown here is derived from an EMBL/GenBank/DDBJ whole genome shotgun (WGS) entry which is preliminary data.</text>
</comment>
<evidence type="ECO:0000259" key="10">
    <source>
        <dbReference type="Pfam" id="PF08264"/>
    </source>
</evidence>
<evidence type="ECO:0000313" key="11">
    <source>
        <dbReference type="EMBL" id="HEB13529.1"/>
    </source>
</evidence>
<proteinExistence type="inferred from homology"/>
<dbReference type="Proteomes" id="UP000885695">
    <property type="component" value="Unassembled WGS sequence"/>
</dbReference>
<dbReference type="AlphaFoldDB" id="A0A7C1NPK3"/>
<evidence type="ECO:0000256" key="3">
    <source>
        <dbReference type="ARBA" id="ARBA00022598"/>
    </source>
</evidence>
<dbReference type="Gene3D" id="3.40.50.620">
    <property type="entry name" value="HUPs"/>
    <property type="match status" value="1"/>
</dbReference>
<evidence type="ECO:0000256" key="6">
    <source>
        <dbReference type="ARBA" id="ARBA00022917"/>
    </source>
</evidence>
<dbReference type="CDD" id="cd07958">
    <property type="entry name" value="Anticodon_Ia_Leu_BEm"/>
    <property type="match status" value="1"/>
</dbReference>
<evidence type="ECO:0000259" key="9">
    <source>
        <dbReference type="Pfam" id="PF00133"/>
    </source>
</evidence>
<name>A0A7C1NPK3_UNCC3</name>
<dbReference type="InterPro" id="IPR013155">
    <property type="entry name" value="M/V/L/I-tRNA-synth_anticd-bd"/>
</dbReference>
<evidence type="ECO:0000256" key="1">
    <source>
        <dbReference type="ARBA" id="ARBA00005594"/>
    </source>
</evidence>
<dbReference type="EC" id="6.1.1.4" evidence="2"/>
<accession>A0A7C1NPK3</accession>
<dbReference type="InterPro" id="IPR002300">
    <property type="entry name" value="aa-tRNA-synth_Ia"/>
</dbReference>
<sequence length="382" mass="43800">MHSRQRYWGPPIPIIYCKKCGTVPVPEKDLPVKLPYVKDFRPRGKGVSPLASVPSFVKTKCPKCKGSAERETDVSDTFLDSAWYFLRYPSAGNAKKPFDKRLTKKWLPVDMYIGGQEHAVLHLLYSRFTTMVLHKLGYIDFEEPFKKFRAHGLLTKDGAKMSKSRGNVVNPDEYFNKHGADTVRMYLMFLGPLSEAGDWSDQGIVGIRRFLNRLWEYAETFPKKPKTKNDELEQIRHKTIKKVTSDLENLKYNTAIAALMEYLNAISAKDSVLKKDLNTLLILLSPFAPYIGEELWKRLKNQGSIHNQKWPEYDSSIIKDVRSRLVLQVNGKVRDIVEVSLDITEFEAKQLALDSEKIKKWVGGKKPKRVIVVQGRLVNIVV</sequence>
<dbReference type="SUPFAM" id="SSF52374">
    <property type="entry name" value="Nucleotidylyl transferase"/>
    <property type="match status" value="1"/>
</dbReference>
<feature type="domain" description="Aminoacyl-tRNA synthetase class Ia" evidence="9">
    <location>
        <begin position="3"/>
        <end position="194"/>
    </location>
</feature>
<evidence type="ECO:0000256" key="8">
    <source>
        <dbReference type="ARBA" id="ARBA00047469"/>
    </source>
</evidence>
<dbReference type="Gene3D" id="1.10.730.10">
    <property type="entry name" value="Isoleucyl-tRNA Synthetase, Domain 1"/>
    <property type="match status" value="1"/>
</dbReference>
<reference evidence="11" key="1">
    <citation type="journal article" date="2020" name="mSystems">
        <title>Genome- and Community-Level Interaction Insights into Carbon Utilization and Element Cycling Functions of Hydrothermarchaeota in Hydrothermal Sediment.</title>
        <authorList>
            <person name="Zhou Z."/>
            <person name="Liu Y."/>
            <person name="Xu W."/>
            <person name="Pan J."/>
            <person name="Luo Z.H."/>
            <person name="Li M."/>
        </authorList>
    </citation>
    <scope>NUCLEOTIDE SEQUENCE [LARGE SCALE GENOMIC DNA]</scope>
    <source>
        <strain evidence="11">HyVt-369</strain>
    </source>
</reference>
<dbReference type="InterPro" id="IPR002302">
    <property type="entry name" value="Leu-tRNA-ligase"/>
</dbReference>
<evidence type="ECO:0000256" key="2">
    <source>
        <dbReference type="ARBA" id="ARBA00013164"/>
    </source>
</evidence>
<comment type="catalytic activity">
    <reaction evidence="8">
        <text>tRNA(Leu) + L-leucine + ATP = L-leucyl-tRNA(Leu) + AMP + diphosphate</text>
        <dbReference type="Rhea" id="RHEA:11688"/>
        <dbReference type="Rhea" id="RHEA-COMP:9613"/>
        <dbReference type="Rhea" id="RHEA-COMP:9622"/>
        <dbReference type="ChEBI" id="CHEBI:30616"/>
        <dbReference type="ChEBI" id="CHEBI:33019"/>
        <dbReference type="ChEBI" id="CHEBI:57427"/>
        <dbReference type="ChEBI" id="CHEBI:78442"/>
        <dbReference type="ChEBI" id="CHEBI:78494"/>
        <dbReference type="ChEBI" id="CHEBI:456215"/>
        <dbReference type="EC" id="6.1.1.4"/>
    </reaction>
</comment>
<dbReference type="GO" id="GO:0004823">
    <property type="term" value="F:leucine-tRNA ligase activity"/>
    <property type="evidence" value="ECO:0007669"/>
    <property type="project" value="UniProtKB-EC"/>
</dbReference>
<keyword evidence="3" id="KW-0436">Ligase</keyword>
<dbReference type="SUPFAM" id="SSF47323">
    <property type="entry name" value="Anticodon-binding domain of a subclass of class I aminoacyl-tRNA synthetases"/>
    <property type="match status" value="1"/>
</dbReference>
<dbReference type="InterPro" id="IPR009080">
    <property type="entry name" value="tRNAsynth_Ia_anticodon-bd"/>
</dbReference>
<dbReference type="InterPro" id="IPR014729">
    <property type="entry name" value="Rossmann-like_a/b/a_fold"/>
</dbReference>
<keyword evidence="4" id="KW-0547">Nucleotide-binding</keyword>
<gene>
    <name evidence="11" type="ORF">ENI13_00955</name>
</gene>
<keyword evidence="5" id="KW-0067">ATP-binding</keyword>
<dbReference type="Pfam" id="PF08264">
    <property type="entry name" value="Anticodon_1"/>
    <property type="match status" value="1"/>
</dbReference>
<evidence type="ECO:0000256" key="5">
    <source>
        <dbReference type="ARBA" id="ARBA00022840"/>
    </source>
</evidence>
<dbReference type="FunFam" id="1.10.730.10:FF:000002">
    <property type="entry name" value="Leucine--tRNA ligase"/>
    <property type="match status" value="1"/>
</dbReference>
<dbReference type="GO" id="GO:0005829">
    <property type="term" value="C:cytosol"/>
    <property type="evidence" value="ECO:0007669"/>
    <property type="project" value="TreeGrafter"/>
</dbReference>
<protein>
    <recommendedName>
        <fullName evidence="2">leucine--tRNA ligase</fullName>
        <ecNumber evidence="2">6.1.1.4</ecNumber>
    </recommendedName>
</protein>